<protein>
    <submittedName>
        <fullName evidence="2">Uncharacterized protein</fullName>
    </submittedName>
</protein>
<evidence type="ECO:0000313" key="2">
    <source>
        <dbReference type="EMBL" id="SEE76883.1"/>
    </source>
</evidence>
<dbReference type="EMBL" id="FNTI01000002">
    <property type="protein sequence ID" value="SEE76883.1"/>
    <property type="molecule type" value="Genomic_DNA"/>
</dbReference>
<evidence type="ECO:0000256" key="1">
    <source>
        <dbReference type="SAM" id="Phobius"/>
    </source>
</evidence>
<accession>A0A1H5LIH8</accession>
<dbReference type="Proteomes" id="UP000183208">
    <property type="component" value="Unassembled WGS sequence"/>
</dbReference>
<keyword evidence="1" id="KW-0812">Transmembrane</keyword>
<dbReference type="OrthoDB" id="8254724at2"/>
<organism evidence="2 3">
    <name type="scientific">Bradyrhizobium lablabi</name>
    <dbReference type="NCBI Taxonomy" id="722472"/>
    <lineage>
        <taxon>Bacteria</taxon>
        <taxon>Pseudomonadati</taxon>
        <taxon>Pseudomonadota</taxon>
        <taxon>Alphaproteobacteria</taxon>
        <taxon>Hyphomicrobiales</taxon>
        <taxon>Nitrobacteraceae</taxon>
        <taxon>Bradyrhizobium</taxon>
    </lineage>
</organism>
<gene>
    <name evidence="2" type="ORF">SAMN05444171_7956</name>
</gene>
<dbReference type="AlphaFoldDB" id="A0A1H5LIH8"/>
<evidence type="ECO:0000313" key="3">
    <source>
        <dbReference type="Proteomes" id="UP000183208"/>
    </source>
</evidence>
<feature type="transmembrane region" description="Helical" evidence="1">
    <location>
        <begin position="27"/>
        <end position="45"/>
    </location>
</feature>
<reference evidence="2 3" key="1">
    <citation type="submission" date="2016-10" db="EMBL/GenBank/DDBJ databases">
        <authorList>
            <person name="de Groot N.N."/>
        </authorList>
    </citation>
    <scope>NUCLEOTIDE SEQUENCE [LARGE SCALE GENOMIC DNA]</scope>
    <source>
        <strain evidence="2 3">GAS522</strain>
    </source>
</reference>
<sequence>MRPKFCKNAHEHTGAAETLRPSPRNGFTAYFVLAPVIGFLATVICENFRFHSLDASTGASGPHHFTVRSSALVSRAAASTASHRTFVTIALAPHLDETGEVKRLIWPTAEAKFCPSCQFVAAKHGGS</sequence>
<keyword evidence="1" id="KW-0472">Membrane</keyword>
<proteinExistence type="predicted"/>
<dbReference type="RefSeq" id="WP_074832544.1">
    <property type="nucleotide sequence ID" value="NZ_FNTI01000002.1"/>
</dbReference>
<name>A0A1H5LIH8_9BRAD</name>
<keyword evidence="1" id="KW-1133">Transmembrane helix</keyword>